<feature type="transmembrane region" description="Helical" evidence="1">
    <location>
        <begin position="126"/>
        <end position="148"/>
    </location>
</feature>
<reference evidence="2 3" key="1">
    <citation type="submission" date="2017-04" db="EMBL/GenBank/DDBJ databases">
        <title>Bacillus krulwichiae AM31D Genome sequencing and assembly.</title>
        <authorList>
            <person name="Krulwich T.A."/>
            <person name="Anastor L."/>
            <person name="Ehrlich R."/>
            <person name="Ehrlich G.D."/>
            <person name="Janto B."/>
        </authorList>
    </citation>
    <scope>NUCLEOTIDE SEQUENCE [LARGE SCALE GENOMIC DNA]</scope>
    <source>
        <strain evidence="2 3">AM31D</strain>
    </source>
</reference>
<evidence type="ECO:0000313" key="3">
    <source>
        <dbReference type="Proteomes" id="UP000193006"/>
    </source>
</evidence>
<protein>
    <submittedName>
        <fullName evidence="2">Uncharacterized protein</fullName>
    </submittedName>
</protein>
<evidence type="ECO:0000256" key="1">
    <source>
        <dbReference type="SAM" id="Phobius"/>
    </source>
</evidence>
<keyword evidence="1" id="KW-1133">Transmembrane helix</keyword>
<dbReference type="RefSeq" id="WP_066153819.1">
    <property type="nucleotide sequence ID" value="NZ_CP020814.1"/>
</dbReference>
<accession>A0A1X9M9Z2</accession>
<organism evidence="2 3">
    <name type="scientific">Halalkalibacter krulwichiae</name>
    <dbReference type="NCBI Taxonomy" id="199441"/>
    <lineage>
        <taxon>Bacteria</taxon>
        <taxon>Bacillati</taxon>
        <taxon>Bacillota</taxon>
        <taxon>Bacilli</taxon>
        <taxon>Bacillales</taxon>
        <taxon>Bacillaceae</taxon>
        <taxon>Halalkalibacter</taxon>
    </lineage>
</organism>
<proteinExistence type="predicted"/>
<keyword evidence="1" id="KW-0472">Membrane</keyword>
<keyword evidence="3" id="KW-1185">Reference proteome</keyword>
<evidence type="ECO:0000313" key="2">
    <source>
        <dbReference type="EMBL" id="ARK29410.1"/>
    </source>
</evidence>
<feature type="transmembrane region" description="Helical" evidence="1">
    <location>
        <begin position="31"/>
        <end position="55"/>
    </location>
</feature>
<dbReference type="EMBL" id="CP020814">
    <property type="protein sequence ID" value="ARK29410.1"/>
    <property type="molecule type" value="Genomic_DNA"/>
</dbReference>
<gene>
    <name evidence="2" type="ORF">BkAM31D_05835</name>
</gene>
<keyword evidence="1" id="KW-0812">Transmembrane</keyword>
<feature type="transmembrane region" description="Helical" evidence="1">
    <location>
        <begin position="67"/>
        <end position="85"/>
    </location>
</feature>
<sequence length="159" mass="17845">MKRERKVEAIFWSIAFPGFGQFLNQKYAKGFLFVVLEFVVNVQARLNLAIIPSFYGQGETANSLVNYQWIMFYPCLYLFSMYDAYRDAGGKDVRYAAVPFAFAAYSGTVGVVYSQSFAIAGHILGVIWLPILFLLIGYIIGLGIRALFIKTSDVSTENS</sequence>
<dbReference type="Proteomes" id="UP000193006">
    <property type="component" value="Chromosome"/>
</dbReference>
<feature type="transmembrane region" description="Helical" evidence="1">
    <location>
        <begin position="97"/>
        <end position="120"/>
    </location>
</feature>
<dbReference type="STRING" id="199441.BkAM31D_05835"/>
<name>A0A1X9M9Z2_9BACI</name>
<dbReference type="KEGG" id="bkw:BkAM31D_05835"/>
<dbReference type="AlphaFoldDB" id="A0A1X9M9Z2"/>